<dbReference type="InterPro" id="IPR029056">
    <property type="entry name" value="Ribokinase-like"/>
</dbReference>
<dbReference type="GO" id="GO:0016301">
    <property type="term" value="F:kinase activity"/>
    <property type="evidence" value="ECO:0007669"/>
    <property type="project" value="UniProtKB-KW"/>
</dbReference>
<dbReference type="Proteomes" id="UP000315724">
    <property type="component" value="Chromosome"/>
</dbReference>
<evidence type="ECO:0000313" key="6">
    <source>
        <dbReference type="Proteomes" id="UP000315724"/>
    </source>
</evidence>
<accession>A0A517QT96</accession>
<keyword evidence="2 5" id="KW-0808">Transferase</keyword>
<evidence type="ECO:0000256" key="1">
    <source>
        <dbReference type="ARBA" id="ARBA00010688"/>
    </source>
</evidence>
<organism evidence="5 6">
    <name type="scientific">Thalassoglobus polymorphus</name>
    <dbReference type="NCBI Taxonomy" id="2527994"/>
    <lineage>
        <taxon>Bacteria</taxon>
        <taxon>Pseudomonadati</taxon>
        <taxon>Planctomycetota</taxon>
        <taxon>Planctomycetia</taxon>
        <taxon>Planctomycetales</taxon>
        <taxon>Planctomycetaceae</taxon>
        <taxon>Thalassoglobus</taxon>
    </lineage>
</organism>
<dbReference type="InterPro" id="IPR050306">
    <property type="entry name" value="PfkB_Carbo_kinase"/>
</dbReference>
<dbReference type="InterPro" id="IPR002173">
    <property type="entry name" value="Carboh/pur_kinase_PfkB_CS"/>
</dbReference>
<dbReference type="SUPFAM" id="SSF53613">
    <property type="entry name" value="Ribokinase-like"/>
    <property type="match status" value="1"/>
</dbReference>
<comment type="similarity">
    <text evidence="1">Belongs to the carbohydrate kinase PfkB family.</text>
</comment>
<feature type="domain" description="Carbohydrate kinase PfkB" evidence="4">
    <location>
        <begin position="46"/>
        <end position="310"/>
    </location>
</feature>
<keyword evidence="6" id="KW-1185">Reference proteome</keyword>
<name>A0A517QT96_9PLAN</name>
<gene>
    <name evidence="5" type="primary">ydjH_2</name>
    <name evidence="5" type="ORF">Mal48_41370</name>
</gene>
<dbReference type="InterPro" id="IPR011611">
    <property type="entry name" value="PfkB_dom"/>
</dbReference>
<dbReference type="PANTHER" id="PTHR43085">
    <property type="entry name" value="HEXOKINASE FAMILY MEMBER"/>
    <property type="match status" value="1"/>
</dbReference>
<protein>
    <submittedName>
        <fullName evidence="5">Putative sugar kinase YdjH</fullName>
        <ecNumber evidence="5">2.7.1.-</ecNumber>
    </submittedName>
</protein>
<keyword evidence="3 5" id="KW-0418">Kinase</keyword>
<dbReference type="EMBL" id="CP036267">
    <property type="protein sequence ID" value="QDT34864.1"/>
    <property type="molecule type" value="Genomic_DNA"/>
</dbReference>
<evidence type="ECO:0000259" key="4">
    <source>
        <dbReference type="Pfam" id="PF00294"/>
    </source>
</evidence>
<evidence type="ECO:0000256" key="3">
    <source>
        <dbReference type="ARBA" id="ARBA00022777"/>
    </source>
</evidence>
<evidence type="ECO:0000313" key="5">
    <source>
        <dbReference type="EMBL" id="QDT34864.1"/>
    </source>
</evidence>
<dbReference type="PANTHER" id="PTHR43085:SF57">
    <property type="entry name" value="CARBOHYDRATE KINASE PFKB DOMAIN-CONTAINING PROTEIN"/>
    <property type="match status" value="1"/>
</dbReference>
<dbReference type="CDD" id="cd01167">
    <property type="entry name" value="bac_FRK"/>
    <property type="match status" value="1"/>
</dbReference>
<sequence length="319" mass="34632">MQCPRRALELMKTQSSEQAKDIMTTSQNSPIVVGLGEILWDVFPDEKRPGGAPANVAFQVQQLGGQGVIVSRIGTDPSGDELLAFLESKGLQTSAIQRDPTAPTGRVTVSFNEQNQPEYVIHEGVAWDNLEFHDELSQLMQKAKAVCFGTLAQRCEKSRTSIQQAVRATSPDCLRVYDVNIRQDYYEIAWIEASLKLANIIKLNDEEVELLAPLLGVPSDFQAFSKELIQKFDLNLVCITRGANGCLLSSQDETVDVAGEQIQVADTVGAGDAFTAGLIVSQLQGKTLKVSGQFANKVGGIVASHHGAMPELKDVFANL</sequence>
<dbReference type="PROSITE" id="PS00584">
    <property type="entry name" value="PFKB_KINASES_2"/>
    <property type="match status" value="1"/>
</dbReference>
<dbReference type="Gene3D" id="3.40.1190.20">
    <property type="match status" value="1"/>
</dbReference>
<reference evidence="5 6" key="1">
    <citation type="submission" date="2019-02" db="EMBL/GenBank/DDBJ databases">
        <title>Deep-cultivation of Planctomycetes and their phenomic and genomic characterization uncovers novel biology.</title>
        <authorList>
            <person name="Wiegand S."/>
            <person name="Jogler M."/>
            <person name="Boedeker C."/>
            <person name="Pinto D."/>
            <person name="Vollmers J."/>
            <person name="Rivas-Marin E."/>
            <person name="Kohn T."/>
            <person name="Peeters S.H."/>
            <person name="Heuer A."/>
            <person name="Rast P."/>
            <person name="Oberbeckmann S."/>
            <person name="Bunk B."/>
            <person name="Jeske O."/>
            <person name="Meyerdierks A."/>
            <person name="Storesund J.E."/>
            <person name="Kallscheuer N."/>
            <person name="Luecker S."/>
            <person name="Lage O.M."/>
            <person name="Pohl T."/>
            <person name="Merkel B.J."/>
            <person name="Hornburger P."/>
            <person name="Mueller R.-W."/>
            <person name="Bruemmer F."/>
            <person name="Labrenz M."/>
            <person name="Spormann A.M."/>
            <person name="Op den Camp H."/>
            <person name="Overmann J."/>
            <person name="Amann R."/>
            <person name="Jetten M.S.M."/>
            <person name="Mascher T."/>
            <person name="Medema M.H."/>
            <person name="Devos D.P."/>
            <person name="Kaster A.-K."/>
            <person name="Ovreas L."/>
            <person name="Rohde M."/>
            <person name="Galperin M.Y."/>
            <person name="Jogler C."/>
        </authorList>
    </citation>
    <scope>NUCLEOTIDE SEQUENCE [LARGE SCALE GENOMIC DNA]</scope>
    <source>
        <strain evidence="5 6">Mal48</strain>
    </source>
</reference>
<dbReference type="AlphaFoldDB" id="A0A517QT96"/>
<dbReference type="PROSITE" id="PS00583">
    <property type="entry name" value="PFKB_KINASES_1"/>
    <property type="match status" value="1"/>
</dbReference>
<dbReference type="KEGG" id="tpol:Mal48_41370"/>
<evidence type="ECO:0000256" key="2">
    <source>
        <dbReference type="ARBA" id="ARBA00022679"/>
    </source>
</evidence>
<dbReference type="Pfam" id="PF00294">
    <property type="entry name" value="PfkB"/>
    <property type="match status" value="1"/>
</dbReference>
<proteinExistence type="inferred from homology"/>
<dbReference type="EC" id="2.7.1.-" evidence="5"/>